<accession>A0ABP0CYK3</accession>
<evidence type="ECO:0000256" key="1">
    <source>
        <dbReference type="SAM" id="MobiDB-lite"/>
    </source>
</evidence>
<dbReference type="Pfam" id="PF13092">
    <property type="entry name" value="CENP-L"/>
    <property type="match status" value="1"/>
</dbReference>
<organism evidence="2 3">
    <name type="scientific">Sporothrix eucalyptigena</name>
    <dbReference type="NCBI Taxonomy" id="1812306"/>
    <lineage>
        <taxon>Eukaryota</taxon>
        <taxon>Fungi</taxon>
        <taxon>Dikarya</taxon>
        <taxon>Ascomycota</taxon>
        <taxon>Pezizomycotina</taxon>
        <taxon>Sordariomycetes</taxon>
        <taxon>Sordariomycetidae</taxon>
        <taxon>Ophiostomatales</taxon>
        <taxon>Ophiostomataceae</taxon>
        <taxon>Sporothrix</taxon>
    </lineage>
</organism>
<protein>
    <submittedName>
        <fullName evidence="2">Uncharacterized protein</fullName>
    </submittedName>
</protein>
<name>A0ABP0CYK3_9PEZI</name>
<dbReference type="Proteomes" id="UP001642482">
    <property type="component" value="Unassembled WGS sequence"/>
</dbReference>
<gene>
    <name evidence="2" type="ORF">SEUCBS140593_009883</name>
</gene>
<keyword evidence="3" id="KW-1185">Reference proteome</keyword>
<comment type="caution">
    <text evidence="2">The sequence shown here is derived from an EMBL/GenBank/DDBJ whole genome shotgun (WGS) entry which is preliminary data.</text>
</comment>
<sequence>MARLRANPLRSPSSPRSQSSLGPDSRSDSRESTALPACDIFNTTFLLYRASPLFVGADGLSDGRLQALEAQLRDTLAGGVVRGIEVGSDEDGDRDMVNAGTLEAVSVKWFSAHNVVSTPRPALQVTLQYENAQCMAVLLPPPETSKAAAKAYARPDSAFVNLPLLLFRMPVPLKDTVSLAKAPAL</sequence>
<dbReference type="InterPro" id="IPR025204">
    <property type="entry name" value="CENP-L"/>
</dbReference>
<reference evidence="2 3" key="1">
    <citation type="submission" date="2024-01" db="EMBL/GenBank/DDBJ databases">
        <authorList>
            <person name="Allen C."/>
            <person name="Tagirdzhanova G."/>
        </authorList>
    </citation>
    <scope>NUCLEOTIDE SEQUENCE [LARGE SCALE GENOMIC DNA]</scope>
</reference>
<feature type="compositionally biased region" description="Low complexity" evidence="1">
    <location>
        <begin position="1"/>
        <end position="24"/>
    </location>
</feature>
<evidence type="ECO:0000313" key="3">
    <source>
        <dbReference type="Proteomes" id="UP001642482"/>
    </source>
</evidence>
<feature type="region of interest" description="Disordered" evidence="1">
    <location>
        <begin position="1"/>
        <end position="32"/>
    </location>
</feature>
<dbReference type="EMBL" id="CAWUHD010000176">
    <property type="protein sequence ID" value="CAK7237217.1"/>
    <property type="molecule type" value="Genomic_DNA"/>
</dbReference>
<proteinExistence type="predicted"/>
<evidence type="ECO:0000313" key="2">
    <source>
        <dbReference type="EMBL" id="CAK7237217.1"/>
    </source>
</evidence>